<gene>
    <name evidence="2" type="ORF">OS493_030741</name>
</gene>
<proteinExistence type="predicted"/>
<reference evidence="2" key="1">
    <citation type="submission" date="2023-01" db="EMBL/GenBank/DDBJ databases">
        <title>Genome assembly of the deep-sea coral Lophelia pertusa.</title>
        <authorList>
            <person name="Herrera S."/>
            <person name="Cordes E."/>
        </authorList>
    </citation>
    <scope>NUCLEOTIDE SEQUENCE</scope>
    <source>
        <strain evidence="2">USNM1676648</strain>
        <tissue evidence="2">Polyp</tissue>
    </source>
</reference>
<feature type="region of interest" description="Disordered" evidence="1">
    <location>
        <begin position="82"/>
        <end position="105"/>
    </location>
</feature>
<sequence>MEKNVKSSCTIPAMPRKNRCRGILYSNSDNQLSANDASCEIKGDSYPVNSSFITSDCSMQCYCTMSGVASCMELCPRRPPIECPPEQPLRRKKNQSVQEGSVALA</sequence>
<organism evidence="2 3">
    <name type="scientific">Desmophyllum pertusum</name>
    <dbReference type="NCBI Taxonomy" id="174260"/>
    <lineage>
        <taxon>Eukaryota</taxon>
        <taxon>Metazoa</taxon>
        <taxon>Cnidaria</taxon>
        <taxon>Anthozoa</taxon>
        <taxon>Hexacorallia</taxon>
        <taxon>Scleractinia</taxon>
        <taxon>Caryophylliina</taxon>
        <taxon>Caryophylliidae</taxon>
        <taxon>Desmophyllum</taxon>
    </lineage>
</organism>
<evidence type="ECO:0000256" key="1">
    <source>
        <dbReference type="SAM" id="MobiDB-lite"/>
    </source>
</evidence>
<dbReference type="Proteomes" id="UP001163046">
    <property type="component" value="Unassembled WGS sequence"/>
</dbReference>
<evidence type="ECO:0000313" key="3">
    <source>
        <dbReference type="Proteomes" id="UP001163046"/>
    </source>
</evidence>
<evidence type="ECO:0000313" key="2">
    <source>
        <dbReference type="EMBL" id="KAJ7377145.1"/>
    </source>
</evidence>
<name>A0A9X0CVI3_9CNID</name>
<evidence type="ECO:0008006" key="4">
    <source>
        <dbReference type="Google" id="ProtNLM"/>
    </source>
</evidence>
<dbReference type="EMBL" id="MU826383">
    <property type="protein sequence ID" value="KAJ7377145.1"/>
    <property type="molecule type" value="Genomic_DNA"/>
</dbReference>
<dbReference type="AlphaFoldDB" id="A0A9X0CVI3"/>
<comment type="caution">
    <text evidence="2">The sequence shown here is derived from an EMBL/GenBank/DDBJ whole genome shotgun (WGS) entry which is preliminary data.</text>
</comment>
<protein>
    <recommendedName>
        <fullName evidence="4">VWFC domain-containing protein</fullName>
    </recommendedName>
</protein>
<keyword evidence="3" id="KW-1185">Reference proteome</keyword>
<dbReference type="OrthoDB" id="5968675at2759"/>
<accession>A0A9X0CVI3</accession>